<proteinExistence type="predicted"/>
<sequence length="489" mass="56322">MEHDPYSLIKYINVINANNDGYGDPTINAFVEMGLLETNEILFCRIGITEYECHIEKNEKDQYVLCYQDNIKEGNVMKFIHKLSKLIKIRIRRMEVALDRIRRASNDQTLYMLSFDFRKKFENRLTRMLLDSEFGIWKIHRAYNHDSKEKKFICKSNMKYDDILKIINNNDINHNDIDNDIYKEKQQLYSLLKHDAIEIIYQPITDDDIIELDNGGDDICQSSGIYKDAVHLEGSIAFFIKDINSNDHYGLTAKHVLRGLDTNLLEIKSNINSIKNLCIDSDNIIELAYDVELFRIKGNPCCHIYNLDCTALSSYVYDDFLSSSESSSESSLESSIQSSSSDEPTNAKLLTELYERSRNPVHVNVSSLKSLFNRHKPNKVPIFKYGAATNLTMGFIKEIDTETTLDNTYYENVIEVEWINGTEFARGGDSGSLYFVHDSTTNAFVPVAMHVGSKEKRSFGILLTYIFEELAEKRHQFLLCDSIDCQKGN</sequence>
<organism evidence="1 2">
    <name type="scientific">Rotaria socialis</name>
    <dbReference type="NCBI Taxonomy" id="392032"/>
    <lineage>
        <taxon>Eukaryota</taxon>
        <taxon>Metazoa</taxon>
        <taxon>Spiralia</taxon>
        <taxon>Gnathifera</taxon>
        <taxon>Rotifera</taxon>
        <taxon>Eurotatoria</taxon>
        <taxon>Bdelloidea</taxon>
        <taxon>Philodinida</taxon>
        <taxon>Philodinidae</taxon>
        <taxon>Rotaria</taxon>
    </lineage>
</organism>
<dbReference type="AlphaFoldDB" id="A0A817Y0L2"/>
<name>A0A817Y0L2_9BILA</name>
<dbReference type="Proteomes" id="UP000663833">
    <property type="component" value="Unassembled WGS sequence"/>
</dbReference>
<protein>
    <submittedName>
        <fullName evidence="1">Uncharacterized protein</fullName>
    </submittedName>
</protein>
<reference evidence="1" key="1">
    <citation type="submission" date="2021-02" db="EMBL/GenBank/DDBJ databases">
        <authorList>
            <person name="Nowell W R."/>
        </authorList>
    </citation>
    <scope>NUCLEOTIDE SEQUENCE</scope>
</reference>
<evidence type="ECO:0000313" key="1">
    <source>
        <dbReference type="EMBL" id="CAF3374576.1"/>
    </source>
</evidence>
<accession>A0A817Y0L2</accession>
<dbReference type="EMBL" id="CAJNYD010001874">
    <property type="protein sequence ID" value="CAF3374576.1"/>
    <property type="molecule type" value="Genomic_DNA"/>
</dbReference>
<evidence type="ECO:0000313" key="2">
    <source>
        <dbReference type="Proteomes" id="UP000663833"/>
    </source>
</evidence>
<gene>
    <name evidence="1" type="ORF">LUA448_LOCUS15177</name>
</gene>
<comment type="caution">
    <text evidence="1">The sequence shown here is derived from an EMBL/GenBank/DDBJ whole genome shotgun (WGS) entry which is preliminary data.</text>
</comment>